<keyword evidence="9" id="KW-1185">Reference proteome</keyword>
<dbReference type="AlphaFoldDB" id="A0A1Y1UDR7"/>
<comment type="caution">
    <text evidence="8">The sequence shown here is derived from an EMBL/GenBank/DDBJ whole genome shotgun (WGS) entry which is preliminary data.</text>
</comment>
<organism evidence="8 9">
    <name type="scientific">Kockovaella imperatae</name>
    <dbReference type="NCBI Taxonomy" id="4999"/>
    <lineage>
        <taxon>Eukaryota</taxon>
        <taxon>Fungi</taxon>
        <taxon>Dikarya</taxon>
        <taxon>Basidiomycota</taxon>
        <taxon>Agaricomycotina</taxon>
        <taxon>Tremellomycetes</taxon>
        <taxon>Tremellales</taxon>
        <taxon>Cuniculitremaceae</taxon>
        <taxon>Kockovaella</taxon>
    </lineage>
</organism>
<feature type="region of interest" description="Disordered" evidence="5">
    <location>
        <begin position="1"/>
        <end position="125"/>
    </location>
</feature>
<dbReference type="InterPro" id="IPR000340">
    <property type="entry name" value="Dual-sp_phosphatase_cat-dom"/>
</dbReference>
<evidence type="ECO:0000256" key="3">
    <source>
        <dbReference type="ARBA" id="ARBA00022801"/>
    </source>
</evidence>
<feature type="region of interest" description="Disordered" evidence="5">
    <location>
        <begin position="160"/>
        <end position="195"/>
    </location>
</feature>
<dbReference type="GO" id="GO:0008330">
    <property type="term" value="F:protein tyrosine/threonine phosphatase activity"/>
    <property type="evidence" value="ECO:0007669"/>
    <property type="project" value="TreeGrafter"/>
</dbReference>
<evidence type="ECO:0000313" key="9">
    <source>
        <dbReference type="Proteomes" id="UP000193218"/>
    </source>
</evidence>
<evidence type="ECO:0000256" key="1">
    <source>
        <dbReference type="ARBA" id="ARBA00008601"/>
    </source>
</evidence>
<feature type="domain" description="Tyrosine-protein phosphatase" evidence="6">
    <location>
        <begin position="279"/>
        <end position="478"/>
    </location>
</feature>
<sequence length="584" mass="63515">MSTLPSTFSSSPFPVPPRSPLTSRPRPTLDTALEIIDQPVKVTRSPESVSSSPIDSEMPPSASPRKSHSSPSQHLPPFLTMKRSNPKRLSLSLFVPPTTSPVSSLGDMSVHSTETTPFTPGPPKTPALAMSTMTLGRATKSSKSGRPSLLSLITREELAGSDNLPTPGGVRPLVSRPKRTRAQSDTTGNVIPTPAGFRSAQPTLLSFPVINELDSGSLTDATAYFTSTDQSSSPGSSSLSSLGCSSSTASSSSSPPLCLDSFAPIDRFPMRSNEPYADGPVEILPGIFLGSEESTYDLSWARHSRRVRILNVALEIDDPFVGSHSLKGKEKQGDKWRLASYNREDGLDIDYCHLSWSHGEERLAEMPACAMLDDLLRDDAEEHDIASWTFWHAIRWIESARRNDIPVLIHCQCGVSRSATLTIAYLMTLAAAGLLPQSLGHLKCMQDVYDMVKTKSPSIGPNVQLVFQLVEYGRNLTTLLSAHYAQSDPRPIATSFPTAEDVAMSEAEWARKRREFEDSESEERSVVEAHSPNAVAMNDARTANWCCVLGSPMSSEEAGDEARRWDDAMVQRRLARSEACLLGA</sequence>
<dbReference type="InterPro" id="IPR029021">
    <property type="entry name" value="Prot-tyrosine_phosphatase-like"/>
</dbReference>
<dbReference type="RefSeq" id="XP_021870281.1">
    <property type="nucleotide sequence ID" value="XM_022018431.1"/>
</dbReference>
<comment type="similarity">
    <text evidence="1">Belongs to the protein-tyrosine phosphatase family. Non-receptor class dual specificity subfamily.</text>
</comment>
<evidence type="ECO:0000259" key="7">
    <source>
        <dbReference type="PROSITE" id="PS50056"/>
    </source>
</evidence>
<dbReference type="GO" id="GO:0033550">
    <property type="term" value="F:MAP kinase tyrosine phosphatase activity"/>
    <property type="evidence" value="ECO:0007669"/>
    <property type="project" value="TreeGrafter"/>
</dbReference>
<dbReference type="InterPro" id="IPR000387">
    <property type="entry name" value="Tyr_Pase_dom"/>
</dbReference>
<dbReference type="PANTHER" id="PTHR10159">
    <property type="entry name" value="DUAL SPECIFICITY PROTEIN PHOSPHATASE"/>
    <property type="match status" value="1"/>
</dbReference>
<feature type="compositionally biased region" description="Low complexity" evidence="5">
    <location>
        <begin position="1"/>
        <end position="12"/>
    </location>
</feature>
<dbReference type="GO" id="GO:0017017">
    <property type="term" value="F:MAP kinase tyrosine/serine/threonine phosphatase activity"/>
    <property type="evidence" value="ECO:0007669"/>
    <property type="project" value="TreeGrafter"/>
</dbReference>
<evidence type="ECO:0000259" key="6">
    <source>
        <dbReference type="PROSITE" id="PS50054"/>
    </source>
</evidence>
<gene>
    <name evidence="8" type="ORF">BD324DRAFT_652053</name>
</gene>
<dbReference type="InParanoid" id="A0A1Y1UDR7"/>
<dbReference type="EC" id="3.1.3.48" evidence="2"/>
<dbReference type="PANTHER" id="PTHR10159:SF519">
    <property type="entry name" value="DUAL SPECIFICITY PROTEIN PHOSPHATASE MPK3"/>
    <property type="match status" value="1"/>
</dbReference>
<feature type="compositionally biased region" description="Low complexity" evidence="5">
    <location>
        <begin position="20"/>
        <end position="29"/>
    </location>
</feature>
<feature type="compositionally biased region" description="Low complexity" evidence="5">
    <location>
        <begin position="45"/>
        <end position="72"/>
    </location>
</feature>
<feature type="region of interest" description="Disordered" evidence="5">
    <location>
        <begin position="227"/>
        <end position="255"/>
    </location>
</feature>
<keyword evidence="3" id="KW-0378">Hydrolase</keyword>
<dbReference type="SUPFAM" id="SSF52799">
    <property type="entry name" value="(Phosphotyrosine protein) phosphatases II"/>
    <property type="match status" value="1"/>
</dbReference>
<dbReference type="Proteomes" id="UP000193218">
    <property type="component" value="Unassembled WGS sequence"/>
</dbReference>
<dbReference type="GeneID" id="33560240"/>
<evidence type="ECO:0000256" key="2">
    <source>
        <dbReference type="ARBA" id="ARBA00013064"/>
    </source>
</evidence>
<reference evidence="8 9" key="1">
    <citation type="submission" date="2017-03" db="EMBL/GenBank/DDBJ databases">
        <title>Widespread Adenine N6-methylation of Active Genes in Fungi.</title>
        <authorList>
            <consortium name="DOE Joint Genome Institute"/>
            <person name="Mondo S.J."/>
            <person name="Dannebaum R.O."/>
            <person name="Kuo R.C."/>
            <person name="Louie K.B."/>
            <person name="Bewick A.J."/>
            <person name="Labutti K."/>
            <person name="Haridas S."/>
            <person name="Kuo A."/>
            <person name="Salamov A."/>
            <person name="Ahrendt S.R."/>
            <person name="Lau R."/>
            <person name="Bowen B.P."/>
            <person name="Lipzen A."/>
            <person name="Sullivan W."/>
            <person name="Andreopoulos W.B."/>
            <person name="Clum A."/>
            <person name="Lindquist E."/>
            <person name="Daum C."/>
            <person name="Northen T.R."/>
            <person name="Ramamoorthy G."/>
            <person name="Schmitz R.J."/>
            <person name="Gryganskyi A."/>
            <person name="Culley D."/>
            <person name="Magnuson J."/>
            <person name="James T.Y."/>
            <person name="O'Malley M.A."/>
            <person name="Stajich J.E."/>
            <person name="Spatafora J.W."/>
            <person name="Visel A."/>
            <person name="Grigoriev I.V."/>
        </authorList>
    </citation>
    <scope>NUCLEOTIDE SEQUENCE [LARGE SCALE GENOMIC DNA]</scope>
    <source>
        <strain evidence="8 9">NRRL Y-17943</strain>
    </source>
</reference>
<dbReference type="PROSITE" id="PS50054">
    <property type="entry name" value="TYR_PHOSPHATASE_DUAL"/>
    <property type="match status" value="1"/>
</dbReference>
<dbReference type="STRING" id="4999.A0A1Y1UDR7"/>
<dbReference type="InterPro" id="IPR016130">
    <property type="entry name" value="Tyr_Pase_AS"/>
</dbReference>
<accession>A0A1Y1UDR7</accession>
<proteinExistence type="inferred from homology"/>
<dbReference type="SMART" id="SM00195">
    <property type="entry name" value="DSPc"/>
    <property type="match status" value="1"/>
</dbReference>
<dbReference type="GO" id="GO:0005737">
    <property type="term" value="C:cytoplasm"/>
    <property type="evidence" value="ECO:0007669"/>
    <property type="project" value="TreeGrafter"/>
</dbReference>
<protein>
    <recommendedName>
        <fullName evidence="2">protein-tyrosine-phosphatase</fullName>
        <ecNumber evidence="2">3.1.3.48</ecNumber>
    </recommendedName>
</protein>
<dbReference type="InterPro" id="IPR020422">
    <property type="entry name" value="TYR_PHOSPHATASE_DUAL_dom"/>
</dbReference>
<feature type="domain" description="Tyrosine specific protein phosphatases" evidence="7">
    <location>
        <begin position="388"/>
        <end position="459"/>
    </location>
</feature>
<dbReference type="PROSITE" id="PS00383">
    <property type="entry name" value="TYR_PHOSPHATASE_1"/>
    <property type="match status" value="1"/>
</dbReference>
<dbReference type="EMBL" id="NBSH01000009">
    <property type="protein sequence ID" value="ORX36152.1"/>
    <property type="molecule type" value="Genomic_DNA"/>
</dbReference>
<dbReference type="Gene3D" id="3.90.190.10">
    <property type="entry name" value="Protein tyrosine phosphatase superfamily"/>
    <property type="match status" value="1"/>
</dbReference>
<evidence type="ECO:0000313" key="8">
    <source>
        <dbReference type="EMBL" id="ORX36152.1"/>
    </source>
</evidence>
<keyword evidence="4" id="KW-0904">Protein phosphatase</keyword>
<name>A0A1Y1UDR7_9TREE</name>
<evidence type="ECO:0000256" key="5">
    <source>
        <dbReference type="SAM" id="MobiDB-lite"/>
    </source>
</evidence>
<evidence type="ECO:0000256" key="4">
    <source>
        <dbReference type="ARBA" id="ARBA00022912"/>
    </source>
</evidence>
<dbReference type="Pfam" id="PF00782">
    <property type="entry name" value="DSPc"/>
    <property type="match status" value="1"/>
</dbReference>
<dbReference type="PROSITE" id="PS50056">
    <property type="entry name" value="TYR_PHOSPHATASE_2"/>
    <property type="match status" value="1"/>
</dbReference>
<dbReference type="GO" id="GO:0043409">
    <property type="term" value="P:negative regulation of MAPK cascade"/>
    <property type="evidence" value="ECO:0007669"/>
    <property type="project" value="TreeGrafter"/>
</dbReference>
<dbReference type="OrthoDB" id="2017893at2759"/>